<keyword evidence="1" id="KW-0456">Lyase</keyword>
<evidence type="ECO:0000256" key="1">
    <source>
        <dbReference type="ARBA" id="ARBA00023239"/>
    </source>
</evidence>
<dbReference type="RefSeq" id="WP_154757830.1">
    <property type="nucleotide sequence ID" value="NZ_WMBA01000024.1"/>
</dbReference>
<accession>A0A6N7YUL8</accession>
<dbReference type="PANTHER" id="PTHR21240:SF30">
    <property type="entry name" value="AMIDOHYDROLASE-RELATED DOMAIN-CONTAINING PROTEIN-RELATED"/>
    <property type="match status" value="1"/>
</dbReference>
<dbReference type="OrthoDB" id="8673173at2"/>
<dbReference type="PANTHER" id="PTHR21240">
    <property type="entry name" value="2-AMINO-3-CARBOXYLMUCONATE-6-SEMIALDEHYDE DECARBOXYLASE"/>
    <property type="match status" value="1"/>
</dbReference>
<dbReference type="GO" id="GO:0016831">
    <property type="term" value="F:carboxy-lyase activity"/>
    <property type="evidence" value="ECO:0007669"/>
    <property type="project" value="InterPro"/>
</dbReference>
<feature type="domain" description="Amidohydrolase-related" evidence="2">
    <location>
        <begin position="36"/>
        <end position="320"/>
    </location>
</feature>
<dbReference type="EMBL" id="WMBA01000024">
    <property type="protein sequence ID" value="MTD55632.1"/>
    <property type="molecule type" value="Genomic_DNA"/>
</dbReference>
<dbReference type="GO" id="GO:0005829">
    <property type="term" value="C:cytosol"/>
    <property type="evidence" value="ECO:0007669"/>
    <property type="project" value="TreeGrafter"/>
</dbReference>
<dbReference type="InterPro" id="IPR032466">
    <property type="entry name" value="Metal_Hydrolase"/>
</dbReference>
<dbReference type="Gene3D" id="3.20.20.140">
    <property type="entry name" value="Metal-dependent hydrolases"/>
    <property type="match status" value="1"/>
</dbReference>
<evidence type="ECO:0000259" key="2">
    <source>
        <dbReference type="Pfam" id="PF04909"/>
    </source>
</evidence>
<dbReference type="Pfam" id="PF04909">
    <property type="entry name" value="Amidohydro_2"/>
    <property type="match status" value="1"/>
</dbReference>
<dbReference type="GO" id="GO:0016787">
    <property type="term" value="F:hydrolase activity"/>
    <property type="evidence" value="ECO:0007669"/>
    <property type="project" value="UniProtKB-KW"/>
</dbReference>
<dbReference type="AlphaFoldDB" id="A0A6N7YUL8"/>
<evidence type="ECO:0000313" key="3">
    <source>
        <dbReference type="EMBL" id="MTD55632.1"/>
    </source>
</evidence>
<reference evidence="3 4" key="1">
    <citation type="submission" date="2019-11" db="EMBL/GenBank/DDBJ databases">
        <title>Draft genome of Amycolatopsis RM579.</title>
        <authorList>
            <person name="Duangmal K."/>
            <person name="Mingma R."/>
        </authorList>
    </citation>
    <scope>NUCLEOTIDE SEQUENCE [LARGE SCALE GENOMIC DNA]</scope>
    <source>
        <strain evidence="3 4">RM579</strain>
    </source>
</reference>
<proteinExistence type="predicted"/>
<dbReference type="InterPro" id="IPR032465">
    <property type="entry name" value="ACMSD"/>
</dbReference>
<keyword evidence="3" id="KW-0378">Hydrolase</keyword>
<dbReference type="SUPFAM" id="SSF51556">
    <property type="entry name" value="Metallo-dependent hydrolases"/>
    <property type="match status" value="1"/>
</dbReference>
<dbReference type="Proteomes" id="UP000440096">
    <property type="component" value="Unassembled WGS sequence"/>
</dbReference>
<gene>
    <name evidence="3" type="ORF">GKO32_16845</name>
</gene>
<name>A0A6N7YUL8_9PSEU</name>
<dbReference type="GO" id="GO:0019748">
    <property type="term" value="P:secondary metabolic process"/>
    <property type="evidence" value="ECO:0007669"/>
    <property type="project" value="TreeGrafter"/>
</dbReference>
<dbReference type="InterPro" id="IPR006680">
    <property type="entry name" value="Amidohydro-rel"/>
</dbReference>
<evidence type="ECO:0000313" key="4">
    <source>
        <dbReference type="Proteomes" id="UP000440096"/>
    </source>
</evidence>
<protein>
    <submittedName>
        <fullName evidence="3">Amidohydrolase family protein</fullName>
    </submittedName>
</protein>
<sequence>MGYVALEEAFAIPELAARQPPTEMRIRAKQEYAGLWAERLADFERYRIPDMDEHGIDIQVLSLSVPGIQADTDPANAVENAVFANDYLAEVITRFPDRFRGFAALPLQDPDAAVRELQRCVTDLGFVGAFVNDHTDGRYLDDPVHDELWGALEELAVPLYLHPGSIPVDDWAVLQGRPELYGASWSWQAETGGHAMRLVYGGVFDRHPAATLILGHLGEFLPFQRSRFDSRYRTLQVQTPLELPPSAYFGRNIVITTTGVFAPEAIQAAVLNIGPDAVLFSVDYPYEDTAAAVAAVADADLPEPVKQQIFHENARRLLRLHQ</sequence>
<organism evidence="3 4">
    <name type="scientific">Amycolatopsis pithecellobii</name>
    <dbReference type="NCBI Taxonomy" id="664692"/>
    <lineage>
        <taxon>Bacteria</taxon>
        <taxon>Bacillati</taxon>
        <taxon>Actinomycetota</taxon>
        <taxon>Actinomycetes</taxon>
        <taxon>Pseudonocardiales</taxon>
        <taxon>Pseudonocardiaceae</taxon>
        <taxon>Amycolatopsis</taxon>
    </lineage>
</organism>
<keyword evidence="4" id="KW-1185">Reference proteome</keyword>
<comment type="caution">
    <text evidence="3">The sequence shown here is derived from an EMBL/GenBank/DDBJ whole genome shotgun (WGS) entry which is preliminary data.</text>
</comment>